<dbReference type="PANTHER" id="PTHR45713:SF6">
    <property type="entry name" value="F5_8 TYPE C DOMAIN-CONTAINING PROTEIN"/>
    <property type="match status" value="1"/>
</dbReference>
<dbReference type="EMBL" id="BLXT01003733">
    <property type="protein sequence ID" value="GFO03931.1"/>
    <property type="molecule type" value="Genomic_DNA"/>
</dbReference>
<dbReference type="SUPFAM" id="SSF49785">
    <property type="entry name" value="Galactose-binding domain-like"/>
    <property type="match status" value="1"/>
</dbReference>
<dbReference type="Proteomes" id="UP000735302">
    <property type="component" value="Unassembled WGS sequence"/>
</dbReference>
<sequence>MYCGYRRIAPLAHLHSPLAPRSGGGAGGAVNSEFVLRSARIPLSQVWCDCFTNITLQQYKYGVYQCRYGVIGLLILPSTSTVNAEFTPPTRRNSVDLKSWQDRNHNTCQRTSFRQDRVSIKLKETFAVTWLRIVGKNAEHIAKIKIESEARSAYSCRTAKLDSKTVDFVCSDIGVTDRIILSNLDGIKVCEIYISKGRNVALHQATTQSSTFYGWGPENAVNGNLGTIDGYHFELSTECTHTNEGDSRRSFWRVTFSHPMNIIGADIYNRRNPSMESFCCEQRLIGFTLTVYDGSDRSLYSYTDPRDHPLDVYHILFDTVNTKQATAVEIDKSKHSDYLTLCENRPDFQMKAAPYVLQAERKSTRCLNSYYSSKANEQTAQKGFLPSIVRVTCMAFGHSCEVKGFLYIASPQQGDLRLSGSPSGQGSGGGARTRVRRVQTDLRADS</sequence>
<reference evidence="2 3" key="1">
    <citation type="journal article" date="2021" name="Elife">
        <title>Chloroplast acquisition without the gene transfer in kleptoplastic sea slugs, Plakobranchus ocellatus.</title>
        <authorList>
            <person name="Maeda T."/>
            <person name="Takahashi S."/>
            <person name="Yoshida T."/>
            <person name="Shimamura S."/>
            <person name="Takaki Y."/>
            <person name="Nagai Y."/>
            <person name="Toyoda A."/>
            <person name="Suzuki Y."/>
            <person name="Arimoto A."/>
            <person name="Ishii H."/>
            <person name="Satoh N."/>
            <person name="Nishiyama T."/>
            <person name="Hasebe M."/>
            <person name="Maruyama T."/>
            <person name="Minagawa J."/>
            <person name="Obokata J."/>
            <person name="Shigenobu S."/>
        </authorList>
    </citation>
    <scope>NUCLEOTIDE SEQUENCE [LARGE SCALE GENOMIC DNA]</scope>
</reference>
<dbReference type="InterPro" id="IPR008979">
    <property type="entry name" value="Galactose-bd-like_sf"/>
</dbReference>
<dbReference type="AlphaFoldDB" id="A0AAV4ABB5"/>
<proteinExistence type="predicted"/>
<feature type="region of interest" description="Disordered" evidence="1">
    <location>
        <begin position="417"/>
        <end position="446"/>
    </location>
</feature>
<accession>A0AAV4ABB5</accession>
<keyword evidence="3" id="KW-1185">Reference proteome</keyword>
<dbReference type="InterPro" id="IPR051941">
    <property type="entry name" value="BG_Antigen-Binding_Lectin"/>
</dbReference>
<gene>
    <name evidence="2" type="ORF">PoB_003043600</name>
</gene>
<evidence type="ECO:0000313" key="2">
    <source>
        <dbReference type="EMBL" id="GFO03931.1"/>
    </source>
</evidence>
<organism evidence="2 3">
    <name type="scientific">Plakobranchus ocellatus</name>
    <dbReference type="NCBI Taxonomy" id="259542"/>
    <lineage>
        <taxon>Eukaryota</taxon>
        <taxon>Metazoa</taxon>
        <taxon>Spiralia</taxon>
        <taxon>Lophotrochozoa</taxon>
        <taxon>Mollusca</taxon>
        <taxon>Gastropoda</taxon>
        <taxon>Heterobranchia</taxon>
        <taxon>Euthyneura</taxon>
        <taxon>Panpulmonata</taxon>
        <taxon>Sacoglossa</taxon>
        <taxon>Placobranchoidea</taxon>
        <taxon>Plakobranchidae</taxon>
        <taxon>Plakobranchus</taxon>
    </lineage>
</organism>
<name>A0AAV4ABB5_9GAST</name>
<evidence type="ECO:0000313" key="3">
    <source>
        <dbReference type="Proteomes" id="UP000735302"/>
    </source>
</evidence>
<protein>
    <submittedName>
        <fullName evidence="2">Fucolectin-related molecule</fullName>
    </submittedName>
</protein>
<evidence type="ECO:0000256" key="1">
    <source>
        <dbReference type="SAM" id="MobiDB-lite"/>
    </source>
</evidence>
<dbReference type="PANTHER" id="PTHR45713">
    <property type="entry name" value="FTP DOMAIN-CONTAINING PROTEIN"/>
    <property type="match status" value="1"/>
</dbReference>
<comment type="caution">
    <text evidence="2">The sequence shown here is derived from an EMBL/GenBank/DDBJ whole genome shotgun (WGS) entry which is preliminary data.</text>
</comment>
<dbReference type="Gene3D" id="2.60.120.260">
    <property type="entry name" value="Galactose-binding domain-like"/>
    <property type="match status" value="1"/>
</dbReference>